<keyword evidence="3" id="KW-1185">Reference proteome</keyword>
<comment type="caution">
    <text evidence="2">The sequence shown here is derived from an EMBL/GenBank/DDBJ whole genome shotgun (WGS) entry which is preliminary data.</text>
</comment>
<accession>A0ABD5W6G7</accession>
<dbReference type="InterPro" id="IPR050312">
    <property type="entry name" value="IolE/XylAMocC-like"/>
</dbReference>
<dbReference type="SUPFAM" id="SSF51658">
    <property type="entry name" value="Xylose isomerase-like"/>
    <property type="match status" value="1"/>
</dbReference>
<sequence>MTSIAFQLYSLHAVDDPLASVIDRVGTTVFEGIEFAGLDDADPAGLAGAVEAAGLAPAGAHVGLDEIERDPDAVAETYRTLGCEDVVVPWLDPEHFASAAAVETAGERLTAAADALADRGLRLHYHNHDQEFVDLDGRPALTHLIEATDGVGVELDLGWAGAAGYDPLAYLERHAERVDIVHLKDYDAAAGEPVVCGEGDLDLDATVDAVRDHGVDWLVYEAEEAPDSYDTLAHADRIVTEHW</sequence>
<feature type="domain" description="Xylose isomerase-like TIM barrel" evidence="1">
    <location>
        <begin position="76"/>
        <end position="229"/>
    </location>
</feature>
<evidence type="ECO:0000313" key="2">
    <source>
        <dbReference type="EMBL" id="MFC7068681.1"/>
    </source>
</evidence>
<dbReference type="RefSeq" id="WP_284033513.1">
    <property type="nucleotide sequence ID" value="NZ_CP126155.1"/>
</dbReference>
<dbReference type="GO" id="GO:0016853">
    <property type="term" value="F:isomerase activity"/>
    <property type="evidence" value="ECO:0007669"/>
    <property type="project" value="UniProtKB-KW"/>
</dbReference>
<gene>
    <name evidence="2" type="ORF">ACFQL9_03430</name>
</gene>
<reference evidence="2 3" key="1">
    <citation type="journal article" date="2019" name="Int. J. Syst. Evol. Microbiol.">
        <title>The Global Catalogue of Microorganisms (GCM) 10K type strain sequencing project: providing services to taxonomists for standard genome sequencing and annotation.</title>
        <authorList>
            <consortium name="The Broad Institute Genomics Platform"/>
            <consortium name="The Broad Institute Genome Sequencing Center for Infectious Disease"/>
            <person name="Wu L."/>
            <person name="Ma J."/>
        </authorList>
    </citation>
    <scope>NUCLEOTIDE SEQUENCE [LARGE SCALE GENOMIC DNA]</scope>
    <source>
        <strain evidence="2 3">DT31</strain>
    </source>
</reference>
<dbReference type="InterPro" id="IPR036237">
    <property type="entry name" value="Xyl_isomerase-like_sf"/>
</dbReference>
<proteinExistence type="predicted"/>
<organism evidence="2 3">
    <name type="scientific">Halobaculum lipolyticum</name>
    <dbReference type="NCBI Taxonomy" id="3032001"/>
    <lineage>
        <taxon>Archaea</taxon>
        <taxon>Methanobacteriati</taxon>
        <taxon>Methanobacteriota</taxon>
        <taxon>Stenosarchaea group</taxon>
        <taxon>Halobacteria</taxon>
        <taxon>Halobacteriales</taxon>
        <taxon>Haloferacaceae</taxon>
        <taxon>Halobaculum</taxon>
    </lineage>
</organism>
<dbReference type="AlphaFoldDB" id="A0ABD5W6G7"/>
<keyword evidence="2" id="KW-0413">Isomerase</keyword>
<dbReference type="PANTHER" id="PTHR12110:SF41">
    <property type="entry name" value="INOSOSE DEHYDRATASE"/>
    <property type="match status" value="1"/>
</dbReference>
<name>A0ABD5W6G7_9EURY</name>
<dbReference type="Proteomes" id="UP001596461">
    <property type="component" value="Unassembled WGS sequence"/>
</dbReference>
<dbReference type="Gene3D" id="3.20.20.150">
    <property type="entry name" value="Divalent-metal-dependent TIM barrel enzymes"/>
    <property type="match status" value="1"/>
</dbReference>
<evidence type="ECO:0000313" key="3">
    <source>
        <dbReference type="Proteomes" id="UP001596461"/>
    </source>
</evidence>
<dbReference type="EMBL" id="JBHTAH010000002">
    <property type="protein sequence ID" value="MFC7068681.1"/>
    <property type="molecule type" value="Genomic_DNA"/>
</dbReference>
<dbReference type="Pfam" id="PF01261">
    <property type="entry name" value="AP_endonuc_2"/>
    <property type="match status" value="1"/>
</dbReference>
<evidence type="ECO:0000259" key="1">
    <source>
        <dbReference type="Pfam" id="PF01261"/>
    </source>
</evidence>
<dbReference type="PANTHER" id="PTHR12110">
    <property type="entry name" value="HYDROXYPYRUVATE ISOMERASE"/>
    <property type="match status" value="1"/>
</dbReference>
<dbReference type="InterPro" id="IPR013022">
    <property type="entry name" value="Xyl_isomerase-like_TIM-brl"/>
</dbReference>
<protein>
    <submittedName>
        <fullName evidence="2">Sugar phosphate isomerase/epimerase family protein</fullName>
    </submittedName>
</protein>
<dbReference type="GeneID" id="81126801"/>